<evidence type="ECO:0000256" key="2">
    <source>
        <dbReference type="SAM" id="Phobius"/>
    </source>
</evidence>
<keyword evidence="2" id="KW-0472">Membrane</keyword>
<gene>
    <name evidence="3" type="ORF">WN944_008324</name>
</gene>
<evidence type="ECO:0000313" key="4">
    <source>
        <dbReference type="Proteomes" id="UP001428341"/>
    </source>
</evidence>
<keyword evidence="4" id="KW-1185">Reference proteome</keyword>
<feature type="transmembrane region" description="Helical" evidence="2">
    <location>
        <begin position="89"/>
        <end position="114"/>
    </location>
</feature>
<dbReference type="EMBL" id="JBCGBO010000003">
    <property type="protein sequence ID" value="KAK9216315.1"/>
    <property type="molecule type" value="Genomic_DNA"/>
</dbReference>
<feature type="region of interest" description="Disordered" evidence="1">
    <location>
        <begin position="24"/>
        <end position="83"/>
    </location>
</feature>
<evidence type="ECO:0000313" key="3">
    <source>
        <dbReference type="EMBL" id="KAK9216315.1"/>
    </source>
</evidence>
<comment type="caution">
    <text evidence="3">The sequence shown here is derived from an EMBL/GenBank/DDBJ whole genome shotgun (WGS) entry which is preliminary data.</text>
</comment>
<dbReference type="InterPro" id="IPR044950">
    <property type="entry name" value="TED6/7"/>
</dbReference>
<sequence length="187" mass="20359">MLADPSREIARAAATIAMLADPSCEITRWPPPPPSAKPPRHPPPPPPSAKPPRHPPPPPPYHPIKPPPPHHPIRPPPPPSPSPDNHTTVIVIIFVSFGGLLFLAFIAAAICCYIKKKKKKVVHETDLVHFKVKEEIVPGPHGPKVVKLEIEDDVHVDEVIKKNEHSGAGLHAKSSAERDNPSITLDK</sequence>
<dbReference type="PANTHER" id="PTHR35697">
    <property type="entry name" value="OS08G0108300 PROTEIN"/>
    <property type="match status" value="1"/>
</dbReference>
<keyword evidence="2" id="KW-1133">Transmembrane helix</keyword>
<feature type="region of interest" description="Disordered" evidence="1">
    <location>
        <begin position="165"/>
        <end position="187"/>
    </location>
</feature>
<reference evidence="3 4" key="1">
    <citation type="submission" date="2024-05" db="EMBL/GenBank/DDBJ databases">
        <title>Haplotype-resolved chromosome-level genome assembly of Huyou (Citrus changshanensis).</title>
        <authorList>
            <person name="Miao C."/>
            <person name="Chen W."/>
            <person name="Wu Y."/>
            <person name="Wang L."/>
            <person name="Zhao S."/>
            <person name="Grierson D."/>
            <person name="Xu C."/>
            <person name="Chen K."/>
        </authorList>
    </citation>
    <scope>NUCLEOTIDE SEQUENCE [LARGE SCALE GENOMIC DNA]</scope>
    <source>
        <strain evidence="3">01-14</strain>
        <tissue evidence="3">Leaf</tissue>
    </source>
</reference>
<feature type="compositionally biased region" description="Basic and acidic residues" evidence="1">
    <location>
        <begin position="174"/>
        <end position="187"/>
    </location>
</feature>
<name>A0AAP0QV58_9ROSI</name>
<dbReference type="PRINTS" id="PR01217">
    <property type="entry name" value="PRICHEXTENSN"/>
</dbReference>
<feature type="compositionally biased region" description="Pro residues" evidence="1">
    <location>
        <begin position="29"/>
        <end position="82"/>
    </location>
</feature>
<dbReference type="Proteomes" id="UP001428341">
    <property type="component" value="Unassembled WGS sequence"/>
</dbReference>
<proteinExistence type="predicted"/>
<dbReference type="GO" id="GO:0009834">
    <property type="term" value="P:plant-type secondary cell wall biogenesis"/>
    <property type="evidence" value="ECO:0007669"/>
    <property type="project" value="InterPro"/>
</dbReference>
<protein>
    <submittedName>
        <fullName evidence="3">Uncharacterized protein</fullName>
    </submittedName>
</protein>
<evidence type="ECO:0000256" key="1">
    <source>
        <dbReference type="SAM" id="MobiDB-lite"/>
    </source>
</evidence>
<dbReference type="PANTHER" id="PTHR35697:SF10">
    <property type="entry name" value="PROTEIN TRACHEARY ELEMENT DIFFERENTIATION-RELATED 6"/>
    <property type="match status" value="1"/>
</dbReference>
<organism evidence="3 4">
    <name type="scientific">Citrus x changshan-huyou</name>
    <dbReference type="NCBI Taxonomy" id="2935761"/>
    <lineage>
        <taxon>Eukaryota</taxon>
        <taxon>Viridiplantae</taxon>
        <taxon>Streptophyta</taxon>
        <taxon>Embryophyta</taxon>
        <taxon>Tracheophyta</taxon>
        <taxon>Spermatophyta</taxon>
        <taxon>Magnoliopsida</taxon>
        <taxon>eudicotyledons</taxon>
        <taxon>Gunneridae</taxon>
        <taxon>Pentapetalae</taxon>
        <taxon>rosids</taxon>
        <taxon>malvids</taxon>
        <taxon>Sapindales</taxon>
        <taxon>Rutaceae</taxon>
        <taxon>Aurantioideae</taxon>
        <taxon>Citrus</taxon>
    </lineage>
</organism>
<keyword evidence="2" id="KW-0812">Transmembrane</keyword>
<dbReference type="AlphaFoldDB" id="A0AAP0QV58"/>
<accession>A0AAP0QV58</accession>